<dbReference type="EMBL" id="BGPR01032859">
    <property type="protein sequence ID" value="GBO06565.1"/>
    <property type="molecule type" value="Genomic_DNA"/>
</dbReference>
<accession>A0A4Y2U0R6</accession>
<keyword evidence="2" id="KW-0863">Zinc-finger</keyword>
<dbReference type="GO" id="GO:0003677">
    <property type="term" value="F:DNA binding"/>
    <property type="evidence" value="ECO:0007669"/>
    <property type="project" value="InterPro"/>
</dbReference>
<feature type="domain" description="BED-type" evidence="4">
    <location>
        <begin position="66"/>
        <end position="94"/>
    </location>
</feature>
<evidence type="ECO:0000313" key="6">
    <source>
        <dbReference type="Proteomes" id="UP000499080"/>
    </source>
</evidence>
<name>A0A4Y2U0R6_ARAVE</name>
<dbReference type="OrthoDB" id="6434813at2759"/>
<reference evidence="5 6" key="1">
    <citation type="journal article" date="2019" name="Sci. Rep.">
        <title>Orb-weaving spider Araneus ventricosus genome elucidates the spidroin gene catalogue.</title>
        <authorList>
            <person name="Kono N."/>
            <person name="Nakamura H."/>
            <person name="Ohtoshi R."/>
            <person name="Moran D.A.P."/>
            <person name="Shinohara A."/>
            <person name="Yoshida Y."/>
            <person name="Fujiwara M."/>
            <person name="Mori M."/>
            <person name="Tomita M."/>
            <person name="Arakawa K."/>
        </authorList>
    </citation>
    <scope>NUCLEOTIDE SEQUENCE [LARGE SCALE GENOMIC DNA]</scope>
</reference>
<evidence type="ECO:0000259" key="4">
    <source>
        <dbReference type="Pfam" id="PF02892"/>
    </source>
</evidence>
<evidence type="ECO:0000256" key="3">
    <source>
        <dbReference type="ARBA" id="ARBA00022833"/>
    </source>
</evidence>
<sequence>MQKSQNLKIRLFWNPQCNQLRVPYSYSLIFQLYHLPILDKWYQRKDVTSYLSFGFTSTGNEEAPDAVCLLCNKILENSSLAPTKLLRHLEKNHPTDKGKDISFFKRKLESLIKAGVLWKKNSKHIIKR</sequence>
<dbReference type="Proteomes" id="UP000499080">
    <property type="component" value="Unassembled WGS sequence"/>
</dbReference>
<gene>
    <name evidence="5" type="primary">ZBED5_16</name>
    <name evidence="5" type="ORF">AVEN_261499_1</name>
</gene>
<dbReference type="GO" id="GO:0008270">
    <property type="term" value="F:zinc ion binding"/>
    <property type="evidence" value="ECO:0007669"/>
    <property type="project" value="UniProtKB-KW"/>
</dbReference>
<protein>
    <submittedName>
        <fullName evidence="5">Zinc finger BED domain-containing protein 5</fullName>
    </submittedName>
</protein>
<keyword evidence="3" id="KW-0862">Zinc</keyword>
<keyword evidence="6" id="KW-1185">Reference proteome</keyword>
<comment type="caution">
    <text evidence="5">The sequence shown here is derived from an EMBL/GenBank/DDBJ whole genome shotgun (WGS) entry which is preliminary data.</text>
</comment>
<dbReference type="AlphaFoldDB" id="A0A4Y2U0R6"/>
<evidence type="ECO:0000313" key="5">
    <source>
        <dbReference type="EMBL" id="GBO06565.1"/>
    </source>
</evidence>
<evidence type="ECO:0000256" key="2">
    <source>
        <dbReference type="ARBA" id="ARBA00022771"/>
    </source>
</evidence>
<evidence type="ECO:0000256" key="1">
    <source>
        <dbReference type="ARBA" id="ARBA00022723"/>
    </source>
</evidence>
<dbReference type="Pfam" id="PF02892">
    <property type="entry name" value="zf-BED"/>
    <property type="match status" value="1"/>
</dbReference>
<dbReference type="InterPro" id="IPR003656">
    <property type="entry name" value="Znf_BED"/>
</dbReference>
<organism evidence="5 6">
    <name type="scientific">Araneus ventricosus</name>
    <name type="common">Orbweaver spider</name>
    <name type="synonym">Epeira ventricosa</name>
    <dbReference type="NCBI Taxonomy" id="182803"/>
    <lineage>
        <taxon>Eukaryota</taxon>
        <taxon>Metazoa</taxon>
        <taxon>Ecdysozoa</taxon>
        <taxon>Arthropoda</taxon>
        <taxon>Chelicerata</taxon>
        <taxon>Arachnida</taxon>
        <taxon>Araneae</taxon>
        <taxon>Araneomorphae</taxon>
        <taxon>Entelegynae</taxon>
        <taxon>Araneoidea</taxon>
        <taxon>Araneidae</taxon>
        <taxon>Araneus</taxon>
    </lineage>
</organism>
<proteinExistence type="predicted"/>
<keyword evidence="1" id="KW-0479">Metal-binding</keyword>